<dbReference type="EMBL" id="QGKY02001015">
    <property type="protein sequence ID" value="KAF2572432.1"/>
    <property type="molecule type" value="Genomic_DNA"/>
</dbReference>
<protein>
    <submittedName>
        <fullName evidence="1">Uncharacterized protein</fullName>
    </submittedName>
</protein>
<gene>
    <name evidence="1" type="ORF">F2Q70_00005330</name>
</gene>
<reference evidence="1" key="1">
    <citation type="submission" date="2019-12" db="EMBL/GenBank/DDBJ databases">
        <title>Genome sequencing and annotation of Brassica cretica.</title>
        <authorList>
            <person name="Studholme D.J."/>
            <person name="Sarris P.F."/>
        </authorList>
    </citation>
    <scope>NUCLEOTIDE SEQUENCE</scope>
    <source>
        <strain evidence="1">PFS-102/07</strain>
        <tissue evidence="1">Leaf</tissue>
    </source>
</reference>
<evidence type="ECO:0000313" key="1">
    <source>
        <dbReference type="EMBL" id="KAF2572432.1"/>
    </source>
</evidence>
<proteinExistence type="predicted"/>
<sequence>MAVWLDRVIAYPDGSVIKPWPNLRNLTGSSVRVRALQVSAPLDSRTNPSQVGETCSVPDPGRRQAQRIWASVTVAGRCNGEAQSARGSSEVTHLVWVIWGSAQLIWNECSGLEPVGQVWTVTVPVGWPRMAMDRWALLVRPWAWAIHVGFILTCLEVDEQAQDVWEEKGWPNSTSYGQDSLKGRDVWEGSFMGVGNDPVMVFDHG</sequence>
<name>A0A8S9ISN3_BRACR</name>
<dbReference type="AlphaFoldDB" id="A0A8S9ISN3"/>
<accession>A0A8S9ISN3</accession>
<comment type="caution">
    <text evidence="1">The sequence shown here is derived from an EMBL/GenBank/DDBJ whole genome shotgun (WGS) entry which is preliminary data.</text>
</comment>
<organism evidence="1">
    <name type="scientific">Brassica cretica</name>
    <name type="common">Mustard</name>
    <dbReference type="NCBI Taxonomy" id="69181"/>
    <lineage>
        <taxon>Eukaryota</taxon>
        <taxon>Viridiplantae</taxon>
        <taxon>Streptophyta</taxon>
        <taxon>Embryophyta</taxon>
        <taxon>Tracheophyta</taxon>
        <taxon>Spermatophyta</taxon>
        <taxon>Magnoliopsida</taxon>
        <taxon>eudicotyledons</taxon>
        <taxon>Gunneridae</taxon>
        <taxon>Pentapetalae</taxon>
        <taxon>rosids</taxon>
        <taxon>malvids</taxon>
        <taxon>Brassicales</taxon>
        <taxon>Brassicaceae</taxon>
        <taxon>Brassiceae</taxon>
        <taxon>Brassica</taxon>
    </lineage>
</organism>